<evidence type="ECO:0000313" key="1">
    <source>
        <dbReference type="EMBL" id="MCW3782538.1"/>
    </source>
</evidence>
<comment type="caution">
    <text evidence="1">The sequence shown here is derived from an EMBL/GenBank/DDBJ whole genome shotgun (WGS) entry which is preliminary data.</text>
</comment>
<sequence>MQFNTIDEKVAPGGKIEVVEYGDLAGSSDARTAEQLFFLREAKMRLKSVRVTLNRGRVRTEPGSLYYMNGKLEIVASTGGGIVSALARRVTTGEPLFVNEIRGTGTIMLEPTYGHFILAELEDETLIVDKGMFYAGLGELQIGAEINRNLGAGLFGGEGFFQTRITGTGIVALFSPVPMSELQEFELKDGRLMVDGNFALMRTGKVEFRVEKSSKSWLATSVSGEGLLQVFEGTGTVWIAPTQGIYELLATPNGLENRSRASGARTSITRS</sequence>
<gene>
    <name evidence="1" type="ORF">OM960_13180</name>
</gene>
<evidence type="ECO:0000313" key="2">
    <source>
        <dbReference type="Proteomes" id="UP001207582"/>
    </source>
</evidence>
<dbReference type="Pfam" id="PF01987">
    <property type="entry name" value="AIM24"/>
    <property type="match status" value="1"/>
</dbReference>
<dbReference type="EMBL" id="JAPDOG010000011">
    <property type="protein sequence ID" value="MCW3782538.1"/>
    <property type="molecule type" value="Genomic_DNA"/>
</dbReference>
<dbReference type="SUPFAM" id="SSF51219">
    <property type="entry name" value="TRAP-like"/>
    <property type="match status" value="1"/>
</dbReference>
<reference evidence="1 2" key="1">
    <citation type="submission" date="2022-10" db="EMBL/GenBank/DDBJ databases">
        <title>Defluviimonas sp. CAU 1641 isolated from mud.</title>
        <authorList>
            <person name="Kim W."/>
        </authorList>
    </citation>
    <scope>NUCLEOTIDE SEQUENCE [LARGE SCALE GENOMIC DNA]</scope>
    <source>
        <strain evidence="1 2">CAU 1641</strain>
    </source>
</reference>
<organism evidence="1 2">
    <name type="scientific">Defluviimonas salinarum</name>
    <dbReference type="NCBI Taxonomy" id="2992147"/>
    <lineage>
        <taxon>Bacteria</taxon>
        <taxon>Pseudomonadati</taxon>
        <taxon>Pseudomonadota</taxon>
        <taxon>Alphaproteobacteria</taxon>
        <taxon>Rhodobacterales</taxon>
        <taxon>Paracoccaceae</taxon>
        <taxon>Albidovulum</taxon>
    </lineage>
</organism>
<proteinExistence type="predicted"/>
<accession>A0ABT3J4D4</accession>
<dbReference type="PANTHER" id="PTHR38074:SF1">
    <property type="entry name" value="ALTERED INHERITANCE OF MITOCHONDRIA PROTEIN 24, MITOCHONDRIAL"/>
    <property type="match status" value="1"/>
</dbReference>
<dbReference type="RefSeq" id="WP_264772271.1">
    <property type="nucleotide sequence ID" value="NZ_JAPDOG010000011.1"/>
</dbReference>
<dbReference type="InterPro" id="IPR002838">
    <property type="entry name" value="AIM24"/>
</dbReference>
<protein>
    <submittedName>
        <fullName evidence="1">AIM24 family protein</fullName>
    </submittedName>
</protein>
<dbReference type="Proteomes" id="UP001207582">
    <property type="component" value="Unassembled WGS sequence"/>
</dbReference>
<dbReference type="PANTHER" id="PTHR38074">
    <property type="entry name" value="ALTERED INHERITANCE OF MITOCHONDRIA PROTEIN 24, MITOCHONDRIAL"/>
    <property type="match status" value="1"/>
</dbReference>
<dbReference type="Gene3D" id="3.60.160.10">
    <property type="entry name" value="Mitochondrial biogenesis AIM24"/>
    <property type="match status" value="1"/>
</dbReference>
<dbReference type="InterPro" id="IPR016031">
    <property type="entry name" value="Trp_RNA-bd_attenuator-like_dom"/>
</dbReference>
<dbReference type="InterPro" id="IPR036983">
    <property type="entry name" value="AIM24_sf"/>
</dbReference>
<name>A0ABT3J4D4_9RHOB</name>
<keyword evidence="2" id="KW-1185">Reference proteome</keyword>